<name>A0A3D8QYL2_9HELO</name>
<comment type="catalytic activity">
    <reaction evidence="1">
        <text>(2S,3R)-3-hydroxybutane-1,2,3-tricarboxylate = pyruvate + succinate</text>
        <dbReference type="Rhea" id="RHEA:16809"/>
        <dbReference type="ChEBI" id="CHEBI:15361"/>
        <dbReference type="ChEBI" id="CHEBI:30031"/>
        <dbReference type="ChEBI" id="CHEBI:57429"/>
        <dbReference type="EC" id="4.1.3.30"/>
    </reaction>
</comment>
<protein>
    <recommendedName>
        <fullName evidence="5">Isocitrate lyase</fullName>
    </recommendedName>
</protein>
<comment type="similarity">
    <text evidence="2 5">Belongs to the isocitrate lyase/PEP mutase superfamily. Isocitrate lyase family.</text>
</comment>
<dbReference type="OrthoDB" id="4078635at2759"/>
<gene>
    <name evidence="7" type="ORF">BP5796_09393</name>
</gene>
<dbReference type="NCBIfam" id="TIGR01346">
    <property type="entry name" value="isocit_lyase"/>
    <property type="match status" value="1"/>
</dbReference>
<evidence type="ECO:0000256" key="3">
    <source>
        <dbReference type="ARBA" id="ARBA00011881"/>
    </source>
</evidence>
<dbReference type="GO" id="GO:0004451">
    <property type="term" value="F:isocitrate lyase activity"/>
    <property type="evidence" value="ECO:0007669"/>
    <property type="project" value="InterPro"/>
</dbReference>
<organism evidence="7 8">
    <name type="scientific">Coleophoma crateriformis</name>
    <dbReference type="NCBI Taxonomy" id="565419"/>
    <lineage>
        <taxon>Eukaryota</taxon>
        <taxon>Fungi</taxon>
        <taxon>Dikarya</taxon>
        <taxon>Ascomycota</taxon>
        <taxon>Pezizomycotina</taxon>
        <taxon>Leotiomycetes</taxon>
        <taxon>Helotiales</taxon>
        <taxon>Dermateaceae</taxon>
        <taxon>Coleophoma</taxon>
    </lineage>
</organism>
<dbReference type="PANTHER" id="PTHR21631">
    <property type="entry name" value="ISOCITRATE LYASE/MALATE SYNTHASE"/>
    <property type="match status" value="1"/>
</dbReference>
<dbReference type="InterPro" id="IPR040442">
    <property type="entry name" value="Pyrv_kinase-like_dom_sf"/>
</dbReference>
<dbReference type="InterPro" id="IPR006254">
    <property type="entry name" value="Isocitrate_lyase"/>
</dbReference>
<comment type="caution">
    <text evidence="7">The sequence shown here is derived from an EMBL/GenBank/DDBJ whole genome shotgun (WGS) entry which is preliminary data.</text>
</comment>
<dbReference type="PIRSF" id="PIRSF001362">
    <property type="entry name" value="Isocit_lyase"/>
    <property type="match status" value="1"/>
</dbReference>
<keyword evidence="4 5" id="KW-0456">Lyase</keyword>
<dbReference type="Gene3D" id="3.20.20.60">
    <property type="entry name" value="Phosphoenolpyruvate-binding domains"/>
    <property type="match status" value="1"/>
</dbReference>
<evidence type="ECO:0000256" key="6">
    <source>
        <dbReference type="PIRSR" id="PIRSR001362-3"/>
    </source>
</evidence>
<evidence type="ECO:0000313" key="7">
    <source>
        <dbReference type="EMBL" id="RDW66644.1"/>
    </source>
</evidence>
<dbReference type="AlphaFoldDB" id="A0A3D8QYL2"/>
<reference evidence="7 8" key="1">
    <citation type="journal article" date="2018" name="IMA Fungus">
        <title>IMA Genome-F 9: Draft genome sequence of Annulohypoxylon stygium, Aspergillus mulundensis, Berkeleyomyces basicola (syn. Thielaviopsis basicola), Ceratocystis smalleyi, two Cercospora beticola strains, Coleophoma cylindrospora, Fusarium fracticaudum, Phialophora cf. hyalina, and Morchella septimelata.</title>
        <authorList>
            <person name="Wingfield B.D."/>
            <person name="Bills G.F."/>
            <person name="Dong Y."/>
            <person name="Huang W."/>
            <person name="Nel W.J."/>
            <person name="Swalarsk-Parry B.S."/>
            <person name="Vaghefi N."/>
            <person name="Wilken P.M."/>
            <person name="An Z."/>
            <person name="de Beer Z.W."/>
            <person name="De Vos L."/>
            <person name="Chen L."/>
            <person name="Duong T.A."/>
            <person name="Gao Y."/>
            <person name="Hammerbacher A."/>
            <person name="Kikkert J.R."/>
            <person name="Li Y."/>
            <person name="Li H."/>
            <person name="Li K."/>
            <person name="Li Q."/>
            <person name="Liu X."/>
            <person name="Ma X."/>
            <person name="Naidoo K."/>
            <person name="Pethybridge S.J."/>
            <person name="Sun J."/>
            <person name="Steenkamp E.T."/>
            <person name="van der Nest M.A."/>
            <person name="van Wyk S."/>
            <person name="Wingfield M.J."/>
            <person name="Xiong C."/>
            <person name="Yue Q."/>
            <person name="Zhang X."/>
        </authorList>
    </citation>
    <scope>NUCLEOTIDE SEQUENCE [LARGE SCALE GENOMIC DNA]</scope>
    <source>
        <strain evidence="7 8">BP5796</strain>
    </source>
</reference>
<dbReference type="SUPFAM" id="SSF51621">
    <property type="entry name" value="Phosphoenolpyruvate/pyruvate domain"/>
    <property type="match status" value="1"/>
</dbReference>
<comment type="subunit">
    <text evidence="3">Homotetramer.</text>
</comment>
<keyword evidence="6" id="KW-0460">Magnesium</keyword>
<feature type="binding site" evidence="6">
    <location>
        <position position="170"/>
    </location>
    <ligand>
        <name>Mg(2+)</name>
        <dbReference type="ChEBI" id="CHEBI:18420"/>
    </ligand>
</feature>
<comment type="cofactor">
    <cofactor evidence="6">
        <name>Mg(2+)</name>
        <dbReference type="ChEBI" id="CHEBI:18420"/>
    </cofactor>
    <text evidence="6">Can also use Mn(2+) ion.</text>
</comment>
<evidence type="ECO:0000256" key="5">
    <source>
        <dbReference type="PIRNR" id="PIRNR001362"/>
    </source>
</evidence>
<dbReference type="GO" id="GO:0019752">
    <property type="term" value="P:carboxylic acid metabolic process"/>
    <property type="evidence" value="ECO:0007669"/>
    <property type="project" value="InterPro"/>
</dbReference>
<evidence type="ECO:0000256" key="4">
    <source>
        <dbReference type="ARBA" id="ARBA00023239"/>
    </source>
</evidence>
<dbReference type="InterPro" id="IPR015813">
    <property type="entry name" value="Pyrv/PenolPyrv_kinase-like_dom"/>
</dbReference>
<proteinExistence type="inferred from homology"/>
<evidence type="ECO:0000256" key="1">
    <source>
        <dbReference type="ARBA" id="ARBA00001050"/>
    </source>
</evidence>
<dbReference type="EMBL" id="PDLN01000014">
    <property type="protein sequence ID" value="RDW66644.1"/>
    <property type="molecule type" value="Genomic_DNA"/>
</dbReference>
<dbReference type="GO" id="GO:0046421">
    <property type="term" value="F:methylisocitrate lyase activity"/>
    <property type="evidence" value="ECO:0007669"/>
    <property type="project" value="UniProtKB-EC"/>
</dbReference>
<keyword evidence="6" id="KW-0479">Metal-binding</keyword>
<keyword evidence="8" id="KW-1185">Reference proteome</keyword>
<dbReference type="Gene3D" id="1.10.10.850">
    <property type="match status" value="1"/>
</dbReference>
<dbReference type="Pfam" id="PF00463">
    <property type="entry name" value="ICL"/>
    <property type="match status" value="1"/>
</dbReference>
<evidence type="ECO:0000256" key="2">
    <source>
        <dbReference type="ARBA" id="ARBA00005704"/>
    </source>
</evidence>
<sequence length="518" mass="58547">MPRVARSVDEEEEAFNACIRRIEEWWRTPKQAHLKRPYTAARVAGLRSNLEQKYASSDMAEKLWKQMHEHDAKGTHEMTFGTTDPIIASQIAKYSQTVYVSGSLCNSSETYEPGADHADYPWDTVPKVVEKLFRGQQWQDQRQRHYRMLHSKEERAKMDEWDYLTPIVADGDMGFGGLTSTVKLTKLFVESGVAMFHLDDLAIGCKKFTTGEGRTVIPLCEYEDRLIAARLQIDIMGAETLLCGRCDVDDSEYITNVIDPRDHEYIQGATVPIESLEKVLKAASAAGKPVLSARKQWISDSGLSTFDEAVQKVASESEFAAYKAKLGDQTVPIEQRRMIAEATVSKPVFFDWDLARIRGGQYFYKTCVKAMIERAVAVAPLTDVTWGRMDAPKWEKIQKFHQGMRSIIPDRLFLFGYTGQYDYPKAGFTEEMVKNMGVEMAKMGVVWQVQPVWAAQGMNMVVDEFAKMWAEEGIAGYVEKVQKPALAMSPNPDGFGKTSYRGAHFADGLYDAIVSRDY</sequence>
<dbReference type="PANTHER" id="PTHR21631:SF3">
    <property type="entry name" value="BIFUNCTIONAL GLYOXYLATE CYCLE PROTEIN"/>
    <property type="match status" value="1"/>
</dbReference>
<dbReference type="GO" id="GO:0046872">
    <property type="term" value="F:metal ion binding"/>
    <property type="evidence" value="ECO:0007669"/>
    <property type="project" value="UniProtKB-KW"/>
</dbReference>
<evidence type="ECO:0000313" key="8">
    <source>
        <dbReference type="Proteomes" id="UP000256328"/>
    </source>
</evidence>
<dbReference type="Proteomes" id="UP000256328">
    <property type="component" value="Unassembled WGS sequence"/>
</dbReference>
<accession>A0A3D8QYL2</accession>